<feature type="domain" description="N-acetyltransferase" evidence="1">
    <location>
        <begin position="6"/>
        <end position="149"/>
    </location>
</feature>
<dbReference type="InterPro" id="IPR016181">
    <property type="entry name" value="Acyl_CoA_acyltransferase"/>
</dbReference>
<evidence type="ECO:0000313" key="2">
    <source>
        <dbReference type="EMBL" id="TNJ44628.1"/>
    </source>
</evidence>
<dbReference type="OrthoDB" id="2352823at2"/>
<protein>
    <submittedName>
        <fullName evidence="2">GNAT family N-acetyltransferase</fullName>
    </submittedName>
</protein>
<sequence length="149" mass="17183">MKTNNYRIHEISAEETFQVRQPVLRPNRPLDTCKFDGDLLNTTFHFGLYLNEELLGVCSFFNNTYSGISSKNQYQLRGMAVLKTFQGQGLGKLILQYGENFMKEKGADTIWCNARQLAVPFYKKNNYAIISEPFNIEHIGLHYVMSKSL</sequence>
<dbReference type="Pfam" id="PF00583">
    <property type="entry name" value="Acetyltransf_1"/>
    <property type="match status" value="1"/>
</dbReference>
<reference evidence="2 3" key="1">
    <citation type="submission" date="2019-05" db="EMBL/GenBank/DDBJ databases">
        <title>Tamlana fucoidanivorans sp. nov., isolated from the surface of algae collected from Fujian province in China.</title>
        <authorList>
            <person name="Li J."/>
        </authorList>
    </citation>
    <scope>NUCLEOTIDE SEQUENCE [LARGE SCALE GENOMIC DNA]</scope>
    <source>
        <strain evidence="2 3">CW2-9</strain>
    </source>
</reference>
<dbReference type="GO" id="GO:0016747">
    <property type="term" value="F:acyltransferase activity, transferring groups other than amino-acyl groups"/>
    <property type="evidence" value="ECO:0007669"/>
    <property type="project" value="InterPro"/>
</dbReference>
<evidence type="ECO:0000259" key="1">
    <source>
        <dbReference type="PROSITE" id="PS51186"/>
    </source>
</evidence>
<gene>
    <name evidence="2" type="ORF">FGF67_08265</name>
</gene>
<keyword evidence="2" id="KW-0808">Transferase</keyword>
<dbReference type="Proteomes" id="UP000308713">
    <property type="component" value="Unassembled WGS sequence"/>
</dbReference>
<dbReference type="EMBL" id="VDCS01000007">
    <property type="protein sequence ID" value="TNJ44628.1"/>
    <property type="molecule type" value="Genomic_DNA"/>
</dbReference>
<evidence type="ECO:0000313" key="3">
    <source>
        <dbReference type="Proteomes" id="UP000308713"/>
    </source>
</evidence>
<dbReference type="Gene3D" id="3.40.630.30">
    <property type="match status" value="1"/>
</dbReference>
<comment type="caution">
    <text evidence="2">The sequence shown here is derived from an EMBL/GenBank/DDBJ whole genome shotgun (WGS) entry which is preliminary data.</text>
</comment>
<dbReference type="CDD" id="cd04301">
    <property type="entry name" value="NAT_SF"/>
    <property type="match status" value="1"/>
</dbReference>
<proteinExistence type="predicted"/>
<dbReference type="InterPro" id="IPR000182">
    <property type="entry name" value="GNAT_dom"/>
</dbReference>
<dbReference type="PROSITE" id="PS51186">
    <property type="entry name" value="GNAT"/>
    <property type="match status" value="1"/>
</dbReference>
<dbReference type="AlphaFoldDB" id="A0A5C4SKY9"/>
<name>A0A5C4SKY9_9FLAO</name>
<dbReference type="SUPFAM" id="SSF55729">
    <property type="entry name" value="Acyl-CoA N-acyltransferases (Nat)"/>
    <property type="match status" value="1"/>
</dbReference>
<keyword evidence="3" id="KW-1185">Reference proteome</keyword>
<accession>A0A5C4SKY9</accession>
<organism evidence="2 3">
    <name type="scientific">Allotamlana fucoidanivorans</name>
    <dbReference type="NCBI Taxonomy" id="2583814"/>
    <lineage>
        <taxon>Bacteria</taxon>
        <taxon>Pseudomonadati</taxon>
        <taxon>Bacteroidota</taxon>
        <taxon>Flavobacteriia</taxon>
        <taxon>Flavobacteriales</taxon>
        <taxon>Flavobacteriaceae</taxon>
        <taxon>Allotamlana</taxon>
    </lineage>
</organism>